<dbReference type="SUPFAM" id="SSF53032">
    <property type="entry name" value="tRNA-intron endonuclease catalytic domain-like"/>
    <property type="match status" value="1"/>
</dbReference>
<dbReference type="GO" id="GO:0000213">
    <property type="term" value="F:tRNA-intron lyase activity"/>
    <property type="evidence" value="ECO:0007669"/>
    <property type="project" value="UniProtKB-EC"/>
</dbReference>
<name>A0A0K0F3R3_STRVS</name>
<evidence type="ECO:0000256" key="2">
    <source>
        <dbReference type="ARBA" id="ARBA00012573"/>
    </source>
</evidence>
<reference evidence="8" key="2">
    <citation type="submission" date="2015-08" db="UniProtKB">
        <authorList>
            <consortium name="WormBaseParasite"/>
        </authorList>
    </citation>
    <scope>IDENTIFICATION</scope>
</reference>
<dbReference type="CDD" id="cd22363">
    <property type="entry name" value="tRNA-intron_lyase_C"/>
    <property type="match status" value="1"/>
</dbReference>
<evidence type="ECO:0000259" key="6">
    <source>
        <dbReference type="Pfam" id="PF01974"/>
    </source>
</evidence>
<sequence length="344" mass="40081">MDSERFDEISELQLNEEIMYKGVLDTLSDDTLYIDEKTLEEKYSIRNFRSGWQSNLQKVFIVVIHEENDNYFLYHERDAAIAFEKFRMYGEYNKNNVKETKYLSLPIKLSRIQVQIMIEQGICLLCQRYIKENCKGQVSIPVDIPSEEIIRKNAITAVKGRKRKAVQSLSSILCSGPTLENQENENYEKLSSIDVSSEEIEDTVRELKEKFYKKRRVVKEGTFEHNLYGCYYLPCELPSNQSICNQNYGSKLMVYRDLWRKGFWLVDGCKFGGDYLAYDKTPMGNHSRFIVIVCPSSKSITPLELIATLRIATQVKKDLLLAITDDETLVPHYSIINWWKGDDV</sequence>
<evidence type="ECO:0000256" key="1">
    <source>
        <dbReference type="ARBA" id="ARBA00008078"/>
    </source>
</evidence>
<dbReference type="Pfam" id="PF01974">
    <property type="entry name" value="tRNA_int_endo"/>
    <property type="match status" value="1"/>
</dbReference>
<dbReference type="EC" id="4.6.1.16" evidence="2"/>
<dbReference type="GO" id="GO:0003676">
    <property type="term" value="F:nucleic acid binding"/>
    <property type="evidence" value="ECO:0007669"/>
    <property type="project" value="InterPro"/>
</dbReference>
<protein>
    <recommendedName>
        <fullName evidence="2">tRNA-intron lyase</fullName>
        <ecNumber evidence="2">4.6.1.16</ecNumber>
    </recommendedName>
</protein>
<evidence type="ECO:0000313" key="8">
    <source>
        <dbReference type="WBParaSite" id="SVE_0344700.1"/>
    </source>
</evidence>
<evidence type="ECO:0000256" key="3">
    <source>
        <dbReference type="ARBA" id="ARBA00022694"/>
    </source>
</evidence>
<evidence type="ECO:0000256" key="5">
    <source>
        <dbReference type="ARBA" id="ARBA00034031"/>
    </source>
</evidence>
<keyword evidence="4" id="KW-0456">Lyase</keyword>
<accession>A0A0K0F3R3</accession>
<evidence type="ECO:0000256" key="4">
    <source>
        <dbReference type="ARBA" id="ARBA00023239"/>
    </source>
</evidence>
<dbReference type="GO" id="GO:0005634">
    <property type="term" value="C:nucleus"/>
    <property type="evidence" value="ECO:0007669"/>
    <property type="project" value="UniProtKB-ARBA"/>
</dbReference>
<organism evidence="7 8">
    <name type="scientific">Strongyloides venezuelensis</name>
    <name type="common">Threadworm</name>
    <dbReference type="NCBI Taxonomy" id="75913"/>
    <lineage>
        <taxon>Eukaryota</taxon>
        <taxon>Metazoa</taxon>
        <taxon>Ecdysozoa</taxon>
        <taxon>Nematoda</taxon>
        <taxon>Chromadorea</taxon>
        <taxon>Rhabditida</taxon>
        <taxon>Tylenchina</taxon>
        <taxon>Panagrolaimomorpha</taxon>
        <taxon>Strongyloidoidea</taxon>
        <taxon>Strongyloididae</taxon>
        <taxon>Strongyloides</taxon>
    </lineage>
</organism>
<dbReference type="Gene3D" id="3.40.1350.10">
    <property type="match status" value="1"/>
</dbReference>
<feature type="domain" description="tRNA intron endonuclease catalytic" evidence="6">
    <location>
        <begin position="251"/>
        <end position="328"/>
    </location>
</feature>
<dbReference type="NCBIfam" id="TIGR00324">
    <property type="entry name" value="endA"/>
    <property type="match status" value="1"/>
</dbReference>
<dbReference type="WBParaSite" id="SVE_0344700.1">
    <property type="protein sequence ID" value="SVE_0344700.1"/>
    <property type="gene ID" value="SVE_0344700"/>
</dbReference>
<proteinExistence type="inferred from homology"/>
<dbReference type="InterPro" id="IPR006676">
    <property type="entry name" value="tRNA_splic"/>
</dbReference>
<comment type="similarity">
    <text evidence="1">Belongs to the tRNA-intron endonuclease family.</text>
</comment>
<keyword evidence="3" id="KW-0819">tRNA processing</keyword>
<dbReference type="InterPro" id="IPR006677">
    <property type="entry name" value="tRNA_intron_Endonuc_cat-like"/>
</dbReference>
<keyword evidence="7" id="KW-1185">Reference proteome</keyword>
<dbReference type="PANTHER" id="PTHR13070">
    <property type="entry name" value="TRNA-SPLICING ENDONUCLEASE SUBUNIT SEN34-RELATED"/>
    <property type="match status" value="1"/>
</dbReference>
<reference evidence="7" key="1">
    <citation type="submission" date="2014-07" db="EMBL/GenBank/DDBJ databases">
        <authorList>
            <person name="Martin A.A"/>
            <person name="De Silva N."/>
        </authorList>
    </citation>
    <scope>NUCLEOTIDE SEQUENCE</scope>
</reference>
<dbReference type="AlphaFoldDB" id="A0A0K0F3R3"/>
<dbReference type="InterPro" id="IPR011856">
    <property type="entry name" value="tRNA_endonuc-like_dom_sf"/>
</dbReference>
<comment type="catalytic activity">
    <reaction evidence="5">
        <text>pretRNA = a 3'-half-tRNA molecule with a 5'-OH end + a 5'-half-tRNA molecule with a 2',3'-cyclic phosphate end + an intron with a 2',3'-cyclic phosphate and a 5'-hydroxyl terminus.</text>
        <dbReference type="EC" id="4.6.1.16"/>
    </reaction>
</comment>
<dbReference type="InterPro" id="IPR036167">
    <property type="entry name" value="tRNA_intron_Endo_cat-like_sf"/>
</dbReference>
<dbReference type="PANTHER" id="PTHR13070:SF0">
    <property type="entry name" value="TRNA-SPLICING ENDONUCLEASE SUBUNIT SEN34"/>
    <property type="match status" value="1"/>
</dbReference>
<evidence type="ECO:0000313" key="7">
    <source>
        <dbReference type="Proteomes" id="UP000035680"/>
    </source>
</evidence>
<dbReference type="Proteomes" id="UP000035680">
    <property type="component" value="Unassembled WGS sequence"/>
</dbReference>
<dbReference type="STRING" id="75913.A0A0K0F3R3"/>
<dbReference type="GO" id="GO:0000379">
    <property type="term" value="P:tRNA-type intron splice site recognition and cleavage"/>
    <property type="evidence" value="ECO:0007669"/>
    <property type="project" value="TreeGrafter"/>
</dbReference>